<feature type="transmembrane region" description="Helical" evidence="2">
    <location>
        <begin position="34"/>
        <end position="53"/>
    </location>
</feature>
<feature type="transmembrane region" description="Helical" evidence="2">
    <location>
        <begin position="251"/>
        <end position="270"/>
    </location>
</feature>
<feature type="compositionally biased region" description="Acidic residues" evidence="1">
    <location>
        <begin position="371"/>
        <end position="385"/>
    </location>
</feature>
<evidence type="ECO:0000256" key="1">
    <source>
        <dbReference type="SAM" id="MobiDB-lite"/>
    </source>
</evidence>
<feature type="transmembrane region" description="Helical" evidence="2">
    <location>
        <begin position="290"/>
        <end position="308"/>
    </location>
</feature>
<proteinExistence type="predicted"/>
<dbReference type="InParanoid" id="A0A136IPS2"/>
<feature type="transmembrane region" description="Helical" evidence="2">
    <location>
        <begin position="93"/>
        <end position="117"/>
    </location>
</feature>
<dbReference type="STRING" id="196109.A0A136IPS2"/>
<evidence type="ECO:0000313" key="3">
    <source>
        <dbReference type="EMBL" id="KXJ86922.1"/>
    </source>
</evidence>
<reference evidence="4" key="1">
    <citation type="submission" date="2016-02" db="EMBL/GenBank/DDBJ databases">
        <title>Draft genome sequence of Microdochium bolleyi, a fungal endophyte of beachgrass.</title>
        <authorList>
            <consortium name="DOE Joint Genome Institute"/>
            <person name="David A.S."/>
            <person name="May G."/>
            <person name="Haridas S."/>
            <person name="Lim J."/>
            <person name="Wang M."/>
            <person name="Labutti K."/>
            <person name="Lipzen A."/>
            <person name="Barry K."/>
            <person name="Grigoriev I.V."/>
        </authorList>
    </citation>
    <scope>NUCLEOTIDE SEQUENCE [LARGE SCALE GENOMIC DNA]</scope>
    <source>
        <strain evidence="4">J235TASD1</strain>
    </source>
</reference>
<protein>
    <submittedName>
        <fullName evidence="3">Uncharacterized protein</fullName>
    </submittedName>
</protein>
<keyword evidence="2" id="KW-0812">Transmembrane</keyword>
<dbReference type="PANTHER" id="PTHR35184:SF1">
    <property type="entry name" value="INTEGRAL MEMBRANE PROTEIN"/>
    <property type="match status" value="1"/>
</dbReference>
<evidence type="ECO:0000313" key="4">
    <source>
        <dbReference type="Proteomes" id="UP000070501"/>
    </source>
</evidence>
<feature type="region of interest" description="Disordered" evidence="1">
    <location>
        <begin position="209"/>
        <end position="242"/>
    </location>
</feature>
<feature type="compositionally biased region" description="Low complexity" evidence="1">
    <location>
        <begin position="209"/>
        <end position="219"/>
    </location>
</feature>
<name>A0A136IPS2_9PEZI</name>
<keyword evidence="2" id="KW-1133">Transmembrane helix</keyword>
<dbReference type="AlphaFoldDB" id="A0A136IPS2"/>
<dbReference type="InterPro" id="IPR021460">
    <property type="entry name" value="DUF3112"/>
</dbReference>
<gene>
    <name evidence="3" type="ORF">Micbo1qcDRAFT_168013</name>
</gene>
<dbReference type="PANTHER" id="PTHR35184">
    <property type="entry name" value="YALI0C10208P"/>
    <property type="match status" value="1"/>
</dbReference>
<feature type="transmembrane region" description="Helical" evidence="2">
    <location>
        <begin position="65"/>
        <end position="87"/>
    </location>
</feature>
<dbReference type="Proteomes" id="UP000070501">
    <property type="component" value="Unassembled WGS sequence"/>
</dbReference>
<evidence type="ECO:0000256" key="2">
    <source>
        <dbReference type="SAM" id="Phobius"/>
    </source>
</evidence>
<keyword evidence="2" id="KW-0472">Membrane</keyword>
<dbReference type="OrthoDB" id="3357002at2759"/>
<sequence>MADSQPSPPVEAPPYPIPVALLGGVPTPSVDDPISAVFLFLFISLAVVHMTIFQLNRKKSHKFVFSGLLFGLSMARSIAMIMRIVWASNSTNVRIALAANIFSQAGVIIIFIANLFFAQRLFRAYLPSAGWHKATGLALKFLVGCVIACLVMVIVTVVHSSYSLDRAAQDKDRKVQLFAGTFFAILAFVPVPVILSAVLISRHKRSNSQAVSDDTSSSSPDDKQPRQAQLMGSRASGRPEKFGTGRLRTKVRLILFTSVILTLGAAFRVATNFAARPANDPAWYHSRACYYCFNFVIEIICSALYAAVRFDRRFHVPNGAKGPGDYSAGRQSATSGLGGKIEEGSAHAAVAEEEAEGLHGVGPHFTRNVNTEEETFGPDGEESEEGTLGRAKEEV</sequence>
<feature type="region of interest" description="Disordered" evidence="1">
    <location>
        <begin position="348"/>
        <end position="395"/>
    </location>
</feature>
<dbReference type="Pfam" id="PF11309">
    <property type="entry name" value="DUF3112"/>
    <property type="match status" value="1"/>
</dbReference>
<keyword evidence="4" id="KW-1185">Reference proteome</keyword>
<feature type="transmembrane region" description="Helical" evidence="2">
    <location>
        <begin position="178"/>
        <end position="200"/>
    </location>
</feature>
<accession>A0A136IPS2</accession>
<dbReference type="EMBL" id="KQ964265">
    <property type="protein sequence ID" value="KXJ86922.1"/>
    <property type="molecule type" value="Genomic_DNA"/>
</dbReference>
<feature type="transmembrane region" description="Helical" evidence="2">
    <location>
        <begin position="137"/>
        <end position="158"/>
    </location>
</feature>
<organism evidence="3 4">
    <name type="scientific">Microdochium bolleyi</name>
    <dbReference type="NCBI Taxonomy" id="196109"/>
    <lineage>
        <taxon>Eukaryota</taxon>
        <taxon>Fungi</taxon>
        <taxon>Dikarya</taxon>
        <taxon>Ascomycota</taxon>
        <taxon>Pezizomycotina</taxon>
        <taxon>Sordariomycetes</taxon>
        <taxon>Xylariomycetidae</taxon>
        <taxon>Xylariales</taxon>
        <taxon>Microdochiaceae</taxon>
        <taxon>Microdochium</taxon>
    </lineage>
</organism>